<gene>
    <name evidence="1" type="ORF">AXF13_02115</name>
</gene>
<dbReference type="Proteomes" id="UP000069241">
    <property type="component" value="Chromosome"/>
</dbReference>
<evidence type="ECO:0000313" key="1">
    <source>
        <dbReference type="EMBL" id="AMD89007.1"/>
    </source>
</evidence>
<dbReference type="EMBL" id="CP014229">
    <property type="protein sequence ID" value="AMD89007.1"/>
    <property type="molecule type" value="Genomic_DNA"/>
</dbReference>
<proteinExistence type="predicted"/>
<dbReference type="KEGG" id="dfi:AXF13_02115"/>
<dbReference type="STRING" id="44742.AXF13_02115"/>
<reference evidence="2" key="1">
    <citation type="submission" date="2016-02" db="EMBL/GenBank/DDBJ databases">
        <authorList>
            <person name="Holder M.E."/>
            <person name="Ajami N.J."/>
            <person name="Petrosino J.F."/>
        </authorList>
    </citation>
    <scope>NUCLEOTIDE SEQUENCE [LARGE SCALE GENOMIC DNA]</scope>
    <source>
        <strain evidence="2">CCUG 45958</strain>
    </source>
</reference>
<accession>A0A0X8JI74</accession>
<keyword evidence="2" id="KW-1185">Reference proteome</keyword>
<protein>
    <submittedName>
        <fullName evidence="1">Uncharacterized protein</fullName>
    </submittedName>
</protein>
<dbReference type="RefSeq" id="WP_062251475.1">
    <property type="nucleotide sequence ID" value="NZ_CP014229.1"/>
</dbReference>
<evidence type="ECO:0000313" key="2">
    <source>
        <dbReference type="Proteomes" id="UP000069241"/>
    </source>
</evidence>
<organism evidence="1 2">
    <name type="scientific">Desulfovibrio fairfieldensis</name>
    <dbReference type="NCBI Taxonomy" id="44742"/>
    <lineage>
        <taxon>Bacteria</taxon>
        <taxon>Pseudomonadati</taxon>
        <taxon>Thermodesulfobacteriota</taxon>
        <taxon>Desulfovibrionia</taxon>
        <taxon>Desulfovibrionales</taxon>
        <taxon>Desulfovibrionaceae</taxon>
        <taxon>Desulfovibrio</taxon>
    </lineage>
</organism>
<dbReference type="AlphaFoldDB" id="A0A0X8JI74"/>
<name>A0A0X8JI74_9BACT</name>
<sequence>MSQNNECGCGHPQLTMLPVHGFGLAVDASGLVPAPVPTPTGRERVDHDMHIYVNGNLAESGDGLSPETAVKSYEDAILALSRYDGCNMRVATIHFADLDDPEAAYPDINIYIHSYATFLALGIMGISHETTILGRIYNAEGTRLTLKNVCIPYVVSVGWLCINGKLGFKPGQSGESPLQANWGGHIRFLEGAELFLNPGKYQAVIDSTNGHILIHGPTKFHTLGAVTTEYGFVRARGSASMWIAASVDFSGCSTITGRKYNIVQQACLISGGAVLPGSLPGVTANNGLYL</sequence>